<proteinExistence type="predicted"/>
<evidence type="ECO:0000313" key="1">
    <source>
        <dbReference type="EMBL" id="OMJ94660.1"/>
    </source>
</evidence>
<keyword evidence="2" id="KW-1185">Reference proteome</keyword>
<name>A0A1R2D0B4_9CILI</name>
<dbReference type="EMBL" id="MPUH01000023">
    <property type="protein sequence ID" value="OMJ94660.1"/>
    <property type="molecule type" value="Genomic_DNA"/>
</dbReference>
<evidence type="ECO:0000313" key="2">
    <source>
        <dbReference type="Proteomes" id="UP000187209"/>
    </source>
</evidence>
<comment type="caution">
    <text evidence="1">The sequence shown here is derived from an EMBL/GenBank/DDBJ whole genome shotgun (WGS) entry which is preliminary data.</text>
</comment>
<accession>A0A1R2D0B4</accession>
<dbReference type="Proteomes" id="UP000187209">
    <property type="component" value="Unassembled WGS sequence"/>
</dbReference>
<sequence>MSLNFTSWWWENNEKQDIIISLTTNSKSLIVTIKDLDPITVDTPSTATGKDADIWDMFVGSELDILGKYTILKSCDPSTAVWNEAQGTRLLKIRDKLAEEIRKYENKQFPQRLLVKYHTNIPGGYNLRAIINQIGEFHSILAKYRPALANGIIGDSFPY</sequence>
<reference evidence="1 2" key="1">
    <citation type="submission" date="2016-11" db="EMBL/GenBank/DDBJ databases">
        <title>The macronuclear genome of Stentor coeruleus: a giant cell with tiny introns.</title>
        <authorList>
            <person name="Slabodnick M."/>
            <person name="Ruby J.G."/>
            <person name="Reiff S.B."/>
            <person name="Swart E.C."/>
            <person name="Gosai S."/>
            <person name="Prabakaran S."/>
            <person name="Witkowska E."/>
            <person name="Larue G.E."/>
            <person name="Fisher S."/>
            <person name="Freeman R.M."/>
            <person name="Gunawardena J."/>
            <person name="Chu W."/>
            <person name="Stover N.A."/>
            <person name="Gregory B.D."/>
            <person name="Nowacki M."/>
            <person name="Derisi J."/>
            <person name="Roy S.W."/>
            <person name="Marshall W.F."/>
            <person name="Sood P."/>
        </authorList>
    </citation>
    <scope>NUCLEOTIDE SEQUENCE [LARGE SCALE GENOMIC DNA]</scope>
    <source>
        <strain evidence="1">WM001</strain>
    </source>
</reference>
<dbReference type="AlphaFoldDB" id="A0A1R2D0B4"/>
<protein>
    <submittedName>
        <fullName evidence="1">Uncharacterized protein</fullName>
    </submittedName>
</protein>
<dbReference type="OrthoDB" id="551993at2759"/>
<organism evidence="1 2">
    <name type="scientific">Stentor coeruleus</name>
    <dbReference type="NCBI Taxonomy" id="5963"/>
    <lineage>
        <taxon>Eukaryota</taxon>
        <taxon>Sar</taxon>
        <taxon>Alveolata</taxon>
        <taxon>Ciliophora</taxon>
        <taxon>Postciliodesmatophora</taxon>
        <taxon>Heterotrichea</taxon>
        <taxon>Heterotrichida</taxon>
        <taxon>Stentoridae</taxon>
        <taxon>Stentor</taxon>
    </lineage>
</organism>
<gene>
    <name evidence="1" type="ORF">SteCoe_2158</name>
</gene>